<gene>
    <name evidence="4" type="ORF">PODLI_1B034271</name>
</gene>
<feature type="region of interest" description="Disordered" evidence="3">
    <location>
        <begin position="19"/>
        <end position="69"/>
    </location>
</feature>
<dbReference type="GO" id="GO:0030018">
    <property type="term" value="C:Z disc"/>
    <property type="evidence" value="ECO:0007669"/>
    <property type="project" value="InterPro"/>
</dbReference>
<evidence type="ECO:0000313" key="4">
    <source>
        <dbReference type="EMBL" id="CAI5774237.1"/>
    </source>
</evidence>
<dbReference type="Pfam" id="PF05556">
    <property type="entry name" value="Calsarcin"/>
    <property type="match status" value="1"/>
</dbReference>
<keyword evidence="2" id="KW-0597">Phosphoprotein</keyword>
<dbReference type="Proteomes" id="UP001178461">
    <property type="component" value="Chromosome 5"/>
</dbReference>
<name>A0AA35KBB2_9SAUR</name>
<dbReference type="EMBL" id="OX395130">
    <property type="protein sequence ID" value="CAI5774237.1"/>
    <property type="molecule type" value="Genomic_DNA"/>
</dbReference>
<evidence type="ECO:0000256" key="2">
    <source>
        <dbReference type="ARBA" id="ARBA00022553"/>
    </source>
</evidence>
<accession>A0AA35KBB2</accession>
<evidence type="ECO:0008006" key="6">
    <source>
        <dbReference type="Google" id="ProtNLM"/>
    </source>
</evidence>
<dbReference type="PANTHER" id="PTHR15941">
    <property type="entry name" value="MYOZENIN"/>
    <property type="match status" value="1"/>
</dbReference>
<comment type="similarity">
    <text evidence="1">Belongs to the myozenin family.</text>
</comment>
<dbReference type="GO" id="GO:0031433">
    <property type="term" value="F:telethonin binding"/>
    <property type="evidence" value="ECO:0007669"/>
    <property type="project" value="TreeGrafter"/>
</dbReference>
<sequence>MYEPRHGEPAYKQLVAAMLTTQRKENPEQGACGPQDTQGGSRRATKPPARPSKRRTPDTPRSALAAGGSAEWPVHACLRNSMPLAGTPAPNKKRKPTKLILELTQEVMPQEGSKLNLGKKISIPRDVMLEELSLLTNKGSKMFKLRQLRVEKFIYENNPDVFTDNSVDHFQRFIPSGGHYGVDSHGYSHSSGRMVGGVTVGQYGSSKLQYPPAPPPKPGSKGGAGGTGGTGGGHTEGSAGTGGGGDGSGGSDTTGGKGDSKGGSGKHVSIFKTYISPWERALGMTPQEKSEFTIDLLSYGSKADLCHYKSFNRTAMPYGGYEKAAKLMTFQMPEFDAGPLVPEPIIVCNQEVTNRPSFNRTPVPWLGSGEPTEYTIEVNVPVAGETEEL</sequence>
<dbReference type="AlphaFoldDB" id="A0AA35KBB2"/>
<proteinExistence type="inferred from homology"/>
<evidence type="ECO:0000256" key="3">
    <source>
        <dbReference type="SAM" id="MobiDB-lite"/>
    </source>
</evidence>
<dbReference type="GO" id="GO:0051373">
    <property type="term" value="F:FATZ binding"/>
    <property type="evidence" value="ECO:0007669"/>
    <property type="project" value="TreeGrafter"/>
</dbReference>
<keyword evidence="5" id="KW-1185">Reference proteome</keyword>
<protein>
    <recommendedName>
        <fullName evidence="6">Myozenin 1</fullName>
    </recommendedName>
</protein>
<dbReference type="GO" id="GO:0003779">
    <property type="term" value="F:actin binding"/>
    <property type="evidence" value="ECO:0007669"/>
    <property type="project" value="TreeGrafter"/>
</dbReference>
<feature type="compositionally biased region" description="Gly residues" evidence="3">
    <location>
        <begin position="220"/>
        <end position="265"/>
    </location>
</feature>
<dbReference type="PANTHER" id="PTHR15941:SF11">
    <property type="entry name" value="MYOZENIN-1"/>
    <property type="match status" value="1"/>
</dbReference>
<evidence type="ECO:0000256" key="1">
    <source>
        <dbReference type="ARBA" id="ARBA00009126"/>
    </source>
</evidence>
<dbReference type="GO" id="GO:0015629">
    <property type="term" value="C:actin cytoskeleton"/>
    <property type="evidence" value="ECO:0007669"/>
    <property type="project" value="TreeGrafter"/>
</dbReference>
<feature type="region of interest" description="Disordered" evidence="3">
    <location>
        <begin position="203"/>
        <end position="266"/>
    </location>
</feature>
<evidence type="ECO:0000313" key="5">
    <source>
        <dbReference type="Proteomes" id="UP001178461"/>
    </source>
</evidence>
<reference evidence="4" key="1">
    <citation type="submission" date="2022-12" db="EMBL/GenBank/DDBJ databases">
        <authorList>
            <person name="Alioto T."/>
            <person name="Alioto T."/>
            <person name="Gomez Garrido J."/>
        </authorList>
    </citation>
    <scope>NUCLEOTIDE SEQUENCE</scope>
</reference>
<dbReference type="InterPro" id="IPR008438">
    <property type="entry name" value="MYOZ"/>
</dbReference>
<organism evidence="4 5">
    <name type="scientific">Podarcis lilfordi</name>
    <name type="common">Lilford's wall lizard</name>
    <dbReference type="NCBI Taxonomy" id="74358"/>
    <lineage>
        <taxon>Eukaryota</taxon>
        <taxon>Metazoa</taxon>
        <taxon>Chordata</taxon>
        <taxon>Craniata</taxon>
        <taxon>Vertebrata</taxon>
        <taxon>Euteleostomi</taxon>
        <taxon>Lepidosauria</taxon>
        <taxon>Squamata</taxon>
        <taxon>Bifurcata</taxon>
        <taxon>Unidentata</taxon>
        <taxon>Episquamata</taxon>
        <taxon>Laterata</taxon>
        <taxon>Lacertibaenia</taxon>
        <taxon>Lacertidae</taxon>
        <taxon>Podarcis</taxon>
    </lineage>
</organism>